<protein>
    <submittedName>
        <fullName evidence="1">UxaA family hydrolase</fullName>
    </submittedName>
</protein>
<dbReference type="InterPro" id="IPR044144">
    <property type="entry name" value="SAF_UxaA/GarD"/>
</dbReference>
<name>A0A926RXX1_9BACI</name>
<keyword evidence="1" id="KW-0378">Hydrolase</keyword>
<reference evidence="1" key="1">
    <citation type="submission" date="2020-09" db="EMBL/GenBank/DDBJ databases">
        <title>A novel bacterium of genus Bacillus, isolated from South China Sea.</title>
        <authorList>
            <person name="Huang H."/>
            <person name="Mo K."/>
            <person name="Hu Y."/>
        </authorList>
    </citation>
    <scope>NUCLEOTIDE SEQUENCE</scope>
    <source>
        <strain evidence="1">IB182487</strain>
    </source>
</reference>
<accession>A0A926RXX1</accession>
<evidence type="ECO:0000313" key="2">
    <source>
        <dbReference type="Proteomes" id="UP000626844"/>
    </source>
</evidence>
<dbReference type="AlphaFoldDB" id="A0A926RXX1"/>
<proteinExistence type="predicted"/>
<organism evidence="1 2">
    <name type="scientific">Metabacillus arenae</name>
    <dbReference type="NCBI Taxonomy" id="2771434"/>
    <lineage>
        <taxon>Bacteria</taxon>
        <taxon>Bacillati</taxon>
        <taxon>Bacillota</taxon>
        <taxon>Bacilli</taxon>
        <taxon>Bacillales</taxon>
        <taxon>Bacillaceae</taxon>
        <taxon>Metabacillus</taxon>
    </lineage>
</organism>
<dbReference type="Gene3D" id="2.30.130.110">
    <property type="match status" value="1"/>
</dbReference>
<evidence type="ECO:0000313" key="1">
    <source>
        <dbReference type="EMBL" id="MBD1380597.1"/>
    </source>
</evidence>
<comment type="caution">
    <text evidence="1">The sequence shown here is derived from an EMBL/GenBank/DDBJ whole genome shotgun (WGS) entry which is preliminary data.</text>
</comment>
<sequence>MNVATKSNSEDRQSTAAHKFLIHNKGDHVGVATSDMKAGERVVGVYMDDGSTVEVVSKGDVPLGHKIALIQLEENEPVFKYGIQIGLTTCKWEIGDYVHTHNIKTARW</sequence>
<dbReference type="GO" id="GO:0016787">
    <property type="term" value="F:hydrolase activity"/>
    <property type="evidence" value="ECO:0007669"/>
    <property type="project" value="UniProtKB-KW"/>
</dbReference>
<gene>
    <name evidence="1" type="ORF">IC621_10175</name>
</gene>
<keyword evidence="2" id="KW-1185">Reference proteome</keyword>
<dbReference type="CDD" id="cd11613">
    <property type="entry name" value="SAF_AH_GD"/>
    <property type="match status" value="1"/>
</dbReference>
<dbReference type="Proteomes" id="UP000626844">
    <property type="component" value="Unassembled WGS sequence"/>
</dbReference>
<dbReference type="EMBL" id="JACXAI010000011">
    <property type="protein sequence ID" value="MBD1380597.1"/>
    <property type="molecule type" value="Genomic_DNA"/>
</dbReference>